<dbReference type="GO" id="GO:0003677">
    <property type="term" value="F:DNA binding"/>
    <property type="evidence" value="ECO:0007669"/>
    <property type="project" value="UniProtKB-KW"/>
</dbReference>
<name>A0A4Z0HZ29_MYCPR</name>
<accession>A0A4Z0HZ29</accession>
<reference evidence="1 2" key="1">
    <citation type="submission" date="2018-12" db="EMBL/GenBank/DDBJ databases">
        <title>Draft genome sequences of Mycolicibacterium peregrinum isolated from a pig with lymphadenitis and from soil on the same Japanese pig farm.</title>
        <authorList>
            <person name="Komatsu T."/>
            <person name="Ohya K."/>
            <person name="Sawai K."/>
            <person name="Odoi J.O."/>
            <person name="Otsu K."/>
            <person name="Ota A."/>
            <person name="Ito T."/>
            <person name="Kawai M."/>
            <person name="Maruyama F."/>
        </authorList>
    </citation>
    <scope>NUCLEOTIDE SEQUENCE [LARGE SCALE GENOMIC DNA]</scope>
    <source>
        <strain evidence="1 2">138</strain>
    </source>
</reference>
<dbReference type="AlphaFoldDB" id="A0A4Z0HZ29"/>
<dbReference type="Proteomes" id="UP000297792">
    <property type="component" value="Unassembled WGS sequence"/>
</dbReference>
<sequence>MPANPELDQRLQDRFEITTAQLVAALKLLPAVRPWSASLTEDDATILDGHDFPEDSDALLAAGTETASHVAHLAVSALTGEEVAAGLGISESRVRHDRLAGGLWAIPDGRGWLFPRMQFETAANGGPCRQVRGFDQVFKALPTGLHPVAIARFLRTPQPSLFHDRPMTPVEWLRGGGDIDRAVTAAANTDWSTA</sequence>
<keyword evidence="2" id="KW-1185">Reference proteome</keyword>
<proteinExistence type="predicted"/>
<evidence type="ECO:0000313" key="2">
    <source>
        <dbReference type="Proteomes" id="UP000297792"/>
    </source>
</evidence>
<comment type="caution">
    <text evidence="1">The sequence shown here is derived from an EMBL/GenBank/DDBJ whole genome shotgun (WGS) entry which is preliminary data.</text>
</comment>
<protein>
    <submittedName>
        <fullName evidence="1">DNA-binding protein</fullName>
    </submittedName>
</protein>
<dbReference type="RefSeq" id="WP_135358459.1">
    <property type="nucleotide sequence ID" value="NZ_RWJZ01000001.1"/>
</dbReference>
<evidence type="ECO:0000313" key="1">
    <source>
        <dbReference type="EMBL" id="TGB47791.1"/>
    </source>
</evidence>
<organism evidence="1 2">
    <name type="scientific">Mycolicibacterium peregrinum</name>
    <name type="common">Mycobacterium peregrinum</name>
    <dbReference type="NCBI Taxonomy" id="43304"/>
    <lineage>
        <taxon>Bacteria</taxon>
        <taxon>Bacillati</taxon>
        <taxon>Actinomycetota</taxon>
        <taxon>Actinomycetes</taxon>
        <taxon>Mycobacteriales</taxon>
        <taxon>Mycobacteriaceae</taxon>
        <taxon>Mycolicibacterium</taxon>
    </lineage>
</organism>
<gene>
    <name evidence="1" type="ORF">EJD98_02480</name>
</gene>
<dbReference type="EMBL" id="RWKA01000001">
    <property type="protein sequence ID" value="TGB47791.1"/>
    <property type="molecule type" value="Genomic_DNA"/>
</dbReference>
<keyword evidence="1" id="KW-0238">DNA-binding</keyword>